<dbReference type="InterPro" id="IPR024554">
    <property type="entry name" value="LEC1-like_C"/>
</dbReference>
<dbReference type="Proteomes" id="UP001161438">
    <property type="component" value="Chromosome 16"/>
</dbReference>
<sequence length="1065" mass="122646">MVTQNTPILNPTEEHYLKRELLRFQLDHEIEGLNNQFALRDFGYPFSPNDPKASQPISNNDSSPVLGGKNHFSVSYPMLSYVLQEFISTFPLLSTNLLVDEKFWQTKVQVFFEHFMSLGFSESYDREEASKRKKISKKLSKVILLLFNSGVGSSQEQAYYNEDKFVLQSGQARKRSNIEKFAMPTRENLENLLTNEPVFINGWDINIISVFEKSSRRSTEKMENARTPKPTPTSNPKSHGMKSFASTSKWMKNAFNNTINSTINSMPESSASLFSKLSLGVPSVKSNGSRKHHHFLIKIKEQKDEDHKYGCPTEFFYITRTFSDFKKLSHNLRSEFPGKKCPRLPHRNKKVTSMVTKIEVLHNSQSKSSTRERIISTFDTDMQSVSESDTSSFLQPINEISTTETVLTEKETEILRNNILDEIKEEENIDKDEEDGDGECEESDFDDYKDTSDSKVNTLVGEKMRTSLRQYLRSLCKDVEISQSVSLRRFFLNGPTLDVKDFNQKIVEDIKNRALVDVSNLENQIRFQQMALEKSLKLQDSMKDFKTSLLKDEKYLMSLLGEIKNNTKVKNLSPLLQDFVEWCKIYISSMIYQMFLGNDNSYELYTQIRRLHRLMPYTVMGQIMKFTNPIAVMKGMIELFMAQPFGGHSLLQTMFSTILTDDLKSQRVVIKELETKLVGMDPGAPVVIKCLKDFIFNNDTNDKHETELFTMEAVNVEAESMNMPVPLIILIKSAAANLIPDEVIAGLIESYSSWKLQRDDVDTLTETGEDHLGNYFAYVKDLLQLYIKEHDKQLMKQLWQDPELTQMLKAIVTMIYEPMVKIFKIARMDIALKNFEKFMSDLIKLVDDVINGQLGVSTQFNVVEEIHNLVTKHQDAFFEFIHDVYSNDSEGIFEGFITWITTIVKFLQRSKFGKPGERIDFNKLICRDNTDIDIALLKKQINDVLNKKIGARKMYKKLLDLKVKQGAKQSDKHVAGFLEKNWSDINSLVMPSSSGSFGLEDGDLVDLDLDTGDYDFLHKENEVELEKKYQDLLNLVVDESEIDRLRTQVFAQELKNYLEAQVVEK</sequence>
<feature type="region of interest" description="Disordered" evidence="1">
    <location>
        <begin position="425"/>
        <end position="448"/>
    </location>
</feature>
<dbReference type="InterPro" id="IPR001683">
    <property type="entry name" value="PX_dom"/>
</dbReference>
<dbReference type="PANTHER" id="PTHR47185:SF1">
    <property type="entry name" value="PX DOMAIN-CONTAINING PROTEIN YPR097W"/>
    <property type="match status" value="1"/>
</dbReference>
<dbReference type="EMBL" id="OX365772">
    <property type="protein sequence ID" value="CAI4036955.1"/>
    <property type="molecule type" value="Genomic_DNA"/>
</dbReference>
<dbReference type="GeneID" id="80921880"/>
<proteinExistence type="predicted"/>
<dbReference type="AlphaFoldDB" id="A0AA35IU43"/>
<evidence type="ECO:0000313" key="3">
    <source>
        <dbReference type="EMBL" id="CAI4036955.1"/>
    </source>
</evidence>
<evidence type="ECO:0000259" key="2">
    <source>
        <dbReference type="PROSITE" id="PS50195"/>
    </source>
</evidence>
<dbReference type="RefSeq" id="XP_056080072.1">
    <property type="nucleotide sequence ID" value="XM_056226344.1"/>
</dbReference>
<dbReference type="InterPro" id="IPR024555">
    <property type="entry name" value="PX-associated"/>
</dbReference>
<evidence type="ECO:0000313" key="4">
    <source>
        <dbReference type="Proteomes" id="UP001161438"/>
    </source>
</evidence>
<dbReference type="GO" id="GO:0035091">
    <property type="term" value="F:phosphatidylinositol binding"/>
    <property type="evidence" value="ECO:0007669"/>
    <property type="project" value="InterPro"/>
</dbReference>
<dbReference type="Gene3D" id="3.30.1520.10">
    <property type="entry name" value="Phox-like domain"/>
    <property type="match status" value="1"/>
</dbReference>
<dbReference type="SMART" id="SM00312">
    <property type="entry name" value="PX"/>
    <property type="match status" value="1"/>
</dbReference>
<feature type="domain" description="PX" evidence="2">
    <location>
        <begin position="273"/>
        <end position="498"/>
    </location>
</feature>
<dbReference type="InterPro" id="IPR036871">
    <property type="entry name" value="PX_dom_sf"/>
</dbReference>
<reference evidence="3" key="1">
    <citation type="submission" date="2022-10" db="EMBL/GenBank/DDBJ databases">
        <authorList>
            <person name="Byrne P K."/>
        </authorList>
    </citation>
    <scope>NUCLEOTIDE SEQUENCE</scope>
    <source>
        <strain evidence="3">IFO1815</strain>
    </source>
</reference>
<dbReference type="Pfam" id="PF12828">
    <property type="entry name" value="PXB"/>
    <property type="match status" value="1"/>
</dbReference>
<name>A0AA35IU43_SACMI</name>
<dbReference type="InterPro" id="IPR047168">
    <property type="entry name" value="LEC1-like"/>
</dbReference>
<dbReference type="SUPFAM" id="SSF64268">
    <property type="entry name" value="PX domain"/>
    <property type="match status" value="1"/>
</dbReference>
<dbReference type="Pfam" id="PF12825">
    <property type="entry name" value="DUF3818"/>
    <property type="match status" value="1"/>
</dbReference>
<feature type="compositionally biased region" description="Basic and acidic residues" evidence="1">
    <location>
        <begin position="216"/>
        <end position="226"/>
    </location>
</feature>
<gene>
    <name evidence="3" type="primary">SMKI16G2520</name>
    <name evidence="3" type="ORF">SMKI_16G2520</name>
</gene>
<accession>A0AA35IU43</accession>
<dbReference type="PROSITE" id="PS50195">
    <property type="entry name" value="PX"/>
    <property type="match status" value="1"/>
</dbReference>
<protein>
    <recommendedName>
        <fullName evidence="2">PX domain-containing protein</fullName>
    </recommendedName>
</protein>
<evidence type="ECO:0000256" key="1">
    <source>
        <dbReference type="SAM" id="MobiDB-lite"/>
    </source>
</evidence>
<feature type="region of interest" description="Disordered" evidence="1">
    <location>
        <begin position="216"/>
        <end position="242"/>
    </location>
</feature>
<dbReference type="PANTHER" id="PTHR47185">
    <property type="entry name" value="PX DOMAIN-CONTAINING PROTEIN YPR097W"/>
    <property type="match status" value="1"/>
</dbReference>
<organism evidence="3 4">
    <name type="scientific">Saccharomyces mikatae IFO 1815</name>
    <dbReference type="NCBI Taxonomy" id="226126"/>
    <lineage>
        <taxon>Eukaryota</taxon>
        <taxon>Fungi</taxon>
        <taxon>Dikarya</taxon>
        <taxon>Ascomycota</taxon>
        <taxon>Saccharomycotina</taxon>
        <taxon>Saccharomycetes</taxon>
        <taxon>Saccharomycetales</taxon>
        <taxon>Saccharomycetaceae</taxon>
        <taxon>Saccharomyces</taxon>
    </lineage>
</organism>
<keyword evidence="4" id="KW-1185">Reference proteome</keyword>
<feature type="compositionally biased region" description="Acidic residues" evidence="1">
    <location>
        <begin position="425"/>
        <end position="445"/>
    </location>
</feature>